<comment type="caution">
    <text evidence="9">Lacks conserved residue(s) required for the propagation of feature annotation.</text>
</comment>
<dbReference type="PANTHER" id="PTHR33695">
    <property type="entry name" value="LIPOPROTEIN SIGNAL PEPTIDASE"/>
    <property type="match status" value="1"/>
</dbReference>
<dbReference type="PRINTS" id="PR00781">
    <property type="entry name" value="LIPOSIGPTASE"/>
</dbReference>
<dbReference type="Proteomes" id="UP000249396">
    <property type="component" value="Unassembled WGS sequence"/>
</dbReference>
<feature type="transmembrane region" description="Helical" evidence="9">
    <location>
        <begin position="62"/>
        <end position="79"/>
    </location>
</feature>
<feature type="active site" evidence="9">
    <location>
        <position position="115"/>
    </location>
</feature>
<evidence type="ECO:0000256" key="5">
    <source>
        <dbReference type="ARBA" id="ARBA00022750"/>
    </source>
</evidence>
<dbReference type="EMBL" id="QJPH01000419">
    <property type="protein sequence ID" value="PZN74597.1"/>
    <property type="molecule type" value="Genomic_DNA"/>
</dbReference>
<evidence type="ECO:0000256" key="4">
    <source>
        <dbReference type="ARBA" id="ARBA00022692"/>
    </source>
</evidence>
<comment type="subcellular location">
    <subcellularLocation>
        <location evidence="9">Cell membrane</location>
        <topology evidence="9">Multi-pass membrane protein</topology>
    </subcellularLocation>
</comment>
<keyword evidence="2 9" id="KW-1003">Cell membrane</keyword>
<name>A0A2W4SV96_9GAMM</name>
<dbReference type="AlphaFoldDB" id="A0A2W4SV96"/>
<evidence type="ECO:0000256" key="10">
    <source>
        <dbReference type="RuleBase" id="RU000594"/>
    </source>
</evidence>
<evidence type="ECO:0000313" key="13">
    <source>
        <dbReference type="Proteomes" id="UP000249396"/>
    </source>
</evidence>
<dbReference type="EC" id="3.4.23.36" evidence="9"/>
<gene>
    <name evidence="9" type="primary">lspA</name>
    <name evidence="12" type="ORF">DM484_20880</name>
</gene>
<comment type="catalytic activity">
    <reaction evidence="9 10">
        <text>Release of signal peptides from bacterial membrane prolipoproteins. Hydrolyzes -Xaa-Yaa-Zaa-|-(S,diacylglyceryl)Cys-, in which Xaa is hydrophobic (preferably Leu), and Yaa (Ala or Ser) and Zaa (Gly or Ala) have small, neutral side chains.</text>
        <dbReference type="EC" id="3.4.23.36"/>
    </reaction>
</comment>
<dbReference type="NCBIfam" id="TIGR00077">
    <property type="entry name" value="lspA"/>
    <property type="match status" value="1"/>
</dbReference>
<evidence type="ECO:0000256" key="1">
    <source>
        <dbReference type="ARBA" id="ARBA00006139"/>
    </source>
</evidence>
<evidence type="ECO:0000256" key="11">
    <source>
        <dbReference type="RuleBase" id="RU004181"/>
    </source>
</evidence>
<comment type="similarity">
    <text evidence="1 9 11">Belongs to the peptidase A8 family.</text>
</comment>
<keyword evidence="3 9" id="KW-0645">Protease</keyword>
<comment type="function">
    <text evidence="9 10">This protein specifically catalyzes the removal of signal peptides from prolipoproteins.</text>
</comment>
<keyword evidence="8 9" id="KW-0472">Membrane</keyword>
<evidence type="ECO:0000256" key="3">
    <source>
        <dbReference type="ARBA" id="ARBA00022670"/>
    </source>
</evidence>
<dbReference type="GO" id="GO:0006508">
    <property type="term" value="P:proteolysis"/>
    <property type="evidence" value="ECO:0007669"/>
    <property type="project" value="UniProtKB-KW"/>
</dbReference>
<dbReference type="HAMAP" id="MF_00161">
    <property type="entry name" value="LspA"/>
    <property type="match status" value="1"/>
</dbReference>
<dbReference type="UniPathway" id="UPA00665"/>
<feature type="active site" evidence="9">
    <location>
        <position position="133"/>
    </location>
</feature>
<proteinExistence type="inferred from homology"/>
<keyword evidence="7 9" id="KW-1133">Transmembrane helix</keyword>
<comment type="caution">
    <text evidence="12">The sequence shown here is derived from an EMBL/GenBank/DDBJ whole genome shotgun (WGS) entry which is preliminary data.</text>
</comment>
<dbReference type="PANTHER" id="PTHR33695:SF1">
    <property type="entry name" value="LIPOPROTEIN SIGNAL PEPTIDASE"/>
    <property type="match status" value="1"/>
</dbReference>
<dbReference type="GO" id="GO:0004190">
    <property type="term" value="F:aspartic-type endopeptidase activity"/>
    <property type="evidence" value="ECO:0007669"/>
    <property type="project" value="UniProtKB-UniRule"/>
</dbReference>
<dbReference type="Pfam" id="PF01252">
    <property type="entry name" value="Peptidase_A8"/>
    <property type="match status" value="1"/>
</dbReference>
<dbReference type="GO" id="GO:0005886">
    <property type="term" value="C:plasma membrane"/>
    <property type="evidence" value="ECO:0007669"/>
    <property type="project" value="UniProtKB-SubCell"/>
</dbReference>
<sequence>MLKWLWLTVLVIVLDQASKLLVDHAMGLFESIPIIPVFQLTYVRNTGAAFSLLAHAGGWQRWFFIVLSVVASIGISYWLKQLPKDRHWEAAAWALVLGGALGNLIDRIAYGYVIDFLDAYYQQWHFPAFNVADSAITLGVGMLLIDAVFLARHSRVG</sequence>
<reference evidence="12 13" key="1">
    <citation type="journal article" date="2018" name="Aquat. Microb. Ecol.">
        <title>Gammaproteobacterial methanotrophs dominate.</title>
        <authorList>
            <person name="Rissanen A.J."/>
            <person name="Saarenheimo J."/>
            <person name="Tiirola M."/>
            <person name="Peura S."/>
            <person name="Aalto S.L."/>
            <person name="Karvinen A."/>
            <person name="Nykanen H."/>
        </authorList>
    </citation>
    <scope>NUCLEOTIDE SEQUENCE [LARGE SCALE GENOMIC DNA]</scope>
    <source>
        <strain evidence="12">AMbin10</strain>
    </source>
</reference>
<protein>
    <recommendedName>
        <fullName evidence="9">Lipoprotein signal peptidase</fullName>
        <ecNumber evidence="9">3.4.23.36</ecNumber>
    </recommendedName>
    <alternativeName>
        <fullName evidence="9">Prolipoprotein signal peptidase</fullName>
    </alternativeName>
    <alternativeName>
        <fullName evidence="9">Signal peptidase II</fullName>
        <shortName evidence="9">SPase II</shortName>
    </alternativeName>
</protein>
<feature type="transmembrane region" description="Helical" evidence="9">
    <location>
        <begin position="134"/>
        <end position="151"/>
    </location>
</feature>
<evidence type="ECO:0000256" key="8">
    <source>
        <dbReference type="ARBA" id="ARBA00023136"/>
    </source>
</evidence>
<feature type="transmembrane region" description="Helical" evidence="9">
    <location>
        <begin position="91"/>
        <end position="114"/>
    </location>
</feature>
<organism evidence="12 13">
    <name type="scientific">Candidatus Methylumidiphilus alinenensis</name>
    <dbReference type="NCBI Taxonomy" id="2202197"/>
    <lineage>
        <taxon>Bacteria</taxon>
        <taxon>Pseudomonadati</taxon>
        <taxon>Pseudomonadota</taxon>
        <taxon>Gammaproteobacteria</taxon>
        <taxon>Methylococcales</taxon>
        <taxon>Candidatus Methylumidiphilus</taxon>
    </lineage>
</organism>
<evidence type="ECO:0000256" key="7">
    <source>
        <dbReference type="ARBA" id="ARBA00022989"/>
    </source>
</evidence>
<keyword evidence="6 9" id="KW-0378">Hydrolase</keyword>
<evidence type="ECO:0000256" key="6">
    <source>
        <dbReference type="ARBA" id="ARBA00022801"/>
    </source>
</evidence>
<evidence type="ECO:0000256" key="2">
    <source>
        <dbReference type="ARBA" id="ARBA00022475"/>
    </source>
</evidence>
<evidence type="ECO:0000313" key="12">
    <source>
        <dbReference type="EMBL" id="PZN74597.1"/>
    </source>
</evidence>
<evidence type="ECO:0000256" key="9">
    <source>
        <dbReference type="HAMAP-Rule" id="MF_00161"/>
    </source>
</evidence>
<keyword evidence="5 9" id="KW-0064">Aspartyl protease</keyword>
<dbReference type="InterPro" id="IPR001872">
    <property type="entry name" value="Peptidase_A8"/>
</dbReference>
<dbReference type="PROSITE" id="PS00855">
    <property type="entry name" value="SPASE_II"/>
    <property type="match status" value="1"/>
</dbReference>
<comment type="pathway">
    <text evidence="9">Protein modification; lipoprotein biosynthesis (signal peptide cleavage).</text>
</comment>
<keyword evidence="4 9" id="KW-0812">Transmembrane</keyword>
<accession>A0A2W4SV96</accession>